<organism evidence="2 3">
    <name type="scientific">Trichostrongylus colubriformis</name>
    <name type="common">Black scour worm</name>
    <dbReference type="NCBI Taxonomy" id="6319"/>
    <lineage>
        <taxon>Eukaryota</taxon>
        <taxon>Metazoa</taxon>
        <taxon>Ecdysozoa</taxon>
        <taxon>Nematoda</taxon>
        <taxon>Chromadorea</taxon>
        <taxon>Rhabditida</taxon>
        <taxon>Rhabditina</taxon>
        <taxon>Rhabditomorpha</taxon>
        <taxon>Strongyloidea</taxon>
        <taxon>Trichostrongylidae</taxon>
        <taxon>Trichostrongylus</taxon>
    </lineage>
</organism>
<feature type="transmembrane region" description="Helical" evidence="1">
    <location>
        <begin position="93"/>
        <end position="110"/>
    </location>
</feature>
<dbReference type="Proteomes" id="UP001331761">
    <property type="component" value="Unassembled WGS sequence"/>
</dbReference>
<gene>
    <name evidence="2" type="ORF">GCK32_014807</name>
</gene>
<dbReference type="EMBL" id="WIXE01016812">
    <property type="protein sequence ID" value="KAK5972276.1"/>
    <property type="molecule type" value="Genomic_DNA"/>
</dbReference>
<evidence type="ECO:0000256" key="1">
    <source>
        <dbReference type="SAM" id="Phobius"/>
    </source>
</evidence>
<name>A0AAN8F2J4_TRICO</name>
<keyword evidence="1" id="KW-0812">Transmembrane</keyword>
<protein>
    <submittedName>
        <fullName evidence="2">Uncharacterized protein</fullName>
    </submittedName>
</protein>
<sequence length="111" mass="12430">MMVKAEDKQGRDSVNPQARSYRLCAAGHMFEHEQAEDRHPLMFSFADDGCPKQCVVRVGRGLSKESYYVPRYSHRVALTPGVQALKLSVVHESLPTLIIGVIFIGVLVYLL</sequence>
<keyword evidence="3" id="KW-1185">Reference proteome</keyword>
<evidence type="ECO:0000313" key="3">
    <source>
        <dbReference type="Proteomes" id="UP001331761"/>
    </source>
</evidence>
<evidence type="ECO:0000313" key="2">
    <source>
        <dbReference type="EMBL" id="KAK5972276.1"/>
    </source>
</evidence>
<keyword evidence="1" id="KW-1133">Transmembrane helix</keyword>
<keyword evidence="1" id="KW-0472">Membrane</keyword>
<accession>A0AAN8F2J4</accession>
<comment type="caution">
    <text evidence="2">The sequence shown here is derived from an EMBL/GenBank/DDBJ whole genome shotgun (WGS) entry which is preliminary data.</text>
</comment>
<dbReference type="AlphaFoldDB" id="A0AAN8F2J4"/>
<proteinExistence type="predicted"/>
<reference evidence="2 3" key="1">
    <citation type="submission" date="2019-10" db="EMBL/GenBank/DDBJ databases">
        <title>Assembly and Annotation for the nematode Trichostrongylus colubriformis.</title>
        <authorList>
            <person name="Martin J."/>
        </authorList>
    </citation>
    <scope>NUCLEOTIDE SEQUENCE [LARGE SCALE GENOMIC DNA]</scope>
    <source>
        <strain evidence="2">G859</strain>
        <tissue evidence="2">Whole worm</tissue>
    </source>
</reference>